<organism evidence="5 6">
    <name type="scientific">Salinigranum rubrum</name>
    <dbReference type="NCBI Taxonomy" id="755307"/>
    <lineage>
        <taxon>Archaea</taxon>
        <taxon>Methanobacteriati</taxon>
        <taxon>Methanobacteriota</taxon>
        <taxon>Stenosarchaea group</taxon>
        <taxon>Halobacteria</taxon>
        <taxon>Halobacteriales</taxon>
        <taxon>Haloferacaceae</taxon>
        <taxon>Salinigranum</taxon>
    </lineage>
</organism>
<dbReference type="InterPro" id="IPR025645">
    <property type="entry name" value="DUF4349"/>
</dbReference>
<evidence type="ECO:0000313" key="5">
    <source>
        <dbReference type="EMBL" id="AUV81905.1"/>
    </source>
</evidence>
<evidence type="ECO:0000256" key="2">
    <source>
        <dbReference type="SAM" id="MobiDB-lite"/>
    </source>
</evidence>
<dbReference type="OrthoDB" id="242217at2157"/>
<keyword evidence="3" id="KW-0472">Membrane</keyword>
<dbReference type="KEGG" id="srub:C2R22_09795"/>
<dbReference type="Pfam" id="PF14257">
    <property type="entry name" value="DUF4349"/>
    <property type="match status" value="1"/>
</dbReference>
<dbReference type="Proteomes" id="UP000236584">
    <property type="component" value="Chromosome"/>
</dbReference>
<feature type="compositionally biased region" description="Acidic residues" evidence="2">
    <location>
        <begin position="333"/>
        <end position="346"/>
    </location>
</feature>
<feature type="coiled-coil region" evidence="1">
    <location>
        <begin position="159"/>
        <end position="230"/>
    </location>
</feature>
<dbReference type="EMBL" id="CP026309">
    <property type="protein sequence ID" value="AUV81905.1"/>
    <property type="molecule type" value="Genomic_DNA"/>
</dbReference>
<evidence type="ECO:0000313" key="6">
    <source>
        <dbReference type="Proteomes" id="UP000236584"/>
    </source>
</evidence>
<protein>
    <submittedName>
        <fullName evidence="5">DUF4349 domain-containing protein</fullName>
    </submittedName>
</protein>
<feature type="domain" description="DUF4349" evidence="4">
    <location>
        <begin position="77"/>
        <end position="291"/>
    </location>
</feature>
<dbReference type="GeneID" id="35592384"/>
<keyword evidence="3" id="KW-1133">Transmembrane helix</keyword>
<feature type="region of interest" description="Disordered" evidence="2">
    <location>
        <begin position="28"/>
        <end position="71"/>
    </location>
</feature>
<gene>
    <name evidence="5" type="ORF">C2R22_09795</name>
</gene>
<accession>A0A2I8VJ14</accession>
<proteinExistence type="predicted"/>
<dbReference type="PROSITE" id="PS51257">
    <property type="entry name" value="PROKAR_LIPOPROTEIN"/>
    <property type="match status" value="1"/>
</dbReference>
<feature type="compositionally biased region" description="Low complexity" evidence="2">
    <location>
        <begin position="313"/>
        <end position="332"/>
    </location>
</feature>
<dbReference type="RefSeq" id="WP_103425594.1">
    <property type="nucleotide sequence ID" value="NZ_CP026309.1"/>
</dbReference>
<evidence type="ECO:0000256" key="3">
    <source>
        <dbReference type="SAM" id="Phobius"/>
    </source>
</evidence>
<name>A0A2I8VJ14_9EURY</name>
<feature type="compositionally biased region" description="Low complexity" evidence="2">
    <location>
        <begin position="41"/>
        <end position="70"/>
    </location>
</feature>
<feature type="transmembrane region" description="Helical" evidence="3">
    <location>
        <begin position="277"/>
        <end position="297"/>
    </location>
</feature>
<evidence type="ECO:0000259" key="4">
    <source>
        <dbReference type="Pfam" id="PF14257"/>
    </source>
</evidence>
<dbReference type="AlphaFoldDB" id="A0A2I8VJ14"/>
<sequence>MNRRRRHTVVTVLVVLMAVFAGCNGAAQSGGSGGGDGGAASTGAEYDAEATAQATEMAAESGGSGDDASSMQSIDSRALIRTGHVTLEVTDFERAERNLTQLVESRGGFVSDTQQQQRRVGERTYLMGTVVLRIPNERFSETFNDVQEEGEVIESSTSTEDVTEQLVDIEARLNNLRAQRDRLRTLYEQANDTESILQVERRLSEVQTEIERLEARKQALERRVAYSTITVDIREERPDRLGVDEKWYDIGFVGAFLESVNGVVVALRAGVVVLGYVLPYLIVLATPIGLVGGALAWRRGWWPFRREEKVVEDAPPAAEPVEASESEASTAESEPESESTADDADGERDRPDE</sequence>
<reference evidence="5 6" key="1">
    <citation type="submission" date="2018-01" db="EMBL/GenBank/DDBJ databases">
        <title>Complete genome sequence of Salinigranum rubrum GX10T, an extremely halophilic archaeon isolated from a marine solar saltern.</title>
        <authorList>
            <person name="Han S."/>
        </authorList>
    </citation>
    <scope>NUCLEOTIDE SEQUENCE [LARGE SCALE GENOMIC DNA]</scope>
    <source>
        <strain evidence="5 6">GX10</strain>
    </source>
</reference>
<keyword evidence="6" id="KW-1185">Reference proteome</keyword>
<keyword evidence="1" id="KW-0175">Coiled coil</keyword>
<feature type="region of interest" description="Disordered" evidence="2">
    <location>
        <begin position="311"/>
        <end position="353"/>
    </location>
</feature>
<feature type="compositionally biased region" description="Gly residues" evidence="2">
    <location>
        <begin position="28"/>
        <end position="40"/>
    </location>
</feature>
<keyword evidence="3" id="KW-0812">Transmembrane</keyword>
<evidence type="ECO:0000256" key="1">
    <source>
        <dbReference type="SAM" id="Coils"/>
    </source>
</evidence>